<organism evidence="2 3">
    <name type="scientific">Povalibacter uvarum</name>
    <dbReference type="NCBI Taxonomy" id="732238"/>
    <lineage>
        <taxon>Bacteria</taxon>
        <taxon>Pseudomonadati</taxon>
        <taxon>Pseudomonadota</taxon>
        <taxon>Gammaproteobacteria</taxon>
        <taxon>Steroidobacterales</taxon>
        <taxon>Steroidobacteraceae</taxon>
        <taxon>Povalibacter</taxon>
    </lineage>
</organism>
<accession>A0A841HRQ2</accession>
<evidence type="ECO:0000256" key="1">
    <source>
        <dbReference type="SAM" id="Phobius"/>
    </source>
</evidence>
<keyword evidence="1" id="KW-0812">Transmembrane</keyword>
<name>A0A841HRQ2_9GAMM</name>
<gene>
    <name evidence="2" type="ORF">HNQ60_004466</name>
</gene>
<keyword evidence="1" id="KW-1133">Transmembrane helix</keyword>
<dbReference type="EMBL" id="JACHHZ010000005">
    <property type="protein sequence ID" value="MBB6095576.1"/>
    <property type="molecule type" value="Genomic_DNA"/>
</dbReference>
<keyword evidence="1" id="KW-0472">Membrane</keyword>
<dbReference type="RefSeq" id="WP_184334931.1">
    <property type="nucleotide sequence ID" value="NZ_JACHHZ010000005.1"/>
</dbReference>
<feature type="transmembrane region" description="Helical" evidence="1">
    <location>
        <begin position="82"/>
        <end position="104"/>
    </location>
</feature>
<dbReference type="Proteomes" id="UP000588068">
    <property type="component" value="Unassembled WGS sequence"/>
</dbReference>
<evidence type="ECO:0000313" key="2">
    <source>
        <dbReference type="EMBL" id="MBB6095576.1"/>
    </source>
</evidence>
<feature type="transmembrane region" description="Helical" evidence="1">
    <location>
        <begin position="39"/>
        <end position="62"/>
    </location>
</feature>
<protein>
    <submittedName>
        <fullName evidence="2">Uncharacterized protein</fullName>
    </submittedName>
</protein>
<proteinExistence type="predicted"/>
<sequence length="110" mass="11665">MFSTRRNSGLVRTALITYGVAGLSWLLSRSPLHQAAEGLGGFASARLLFFVGVAVQLVLLIARQLIKRHNADHDVATQALDIVDLIGDAVTVFVFALGTLGAVLDFSATV</sequence>
<dbReference type="AlphaFoldDB" id="A0A841HRQ2"/>
<evidence type="ECO:0000313" key="3">
    <source>
        <dbReference type="Proteomes" id="UP000588068"/>
    </source>
</evidence>
<reference evidence="2 3" key="1">
    <citation type="submission" date="2020-08" db="EMBL/GenBank/DDBJ databases">
        <title>Genomic Encyclopedia of Type Strains, Phase IV (KMG-IV): sequencing the most valuable type-strain genomes for metagenomic binning, comparative biology and taxonomic classification.</title>
        <authorList>
            <person name="Goeker M."/>
        </authorList>
    </citation>
    <scope>NUCLEOTIDE SEQUENCE [LARGE SCALE GENOMIC DNA]</scope>
    <source>
        <strain evidence="2 3">DSM 26723</strain>
    </source>
</reference>
<keyword evidence="3" id="KW-1185">Reference proteome</keyword>
<comment type="caution">
    <text evidence="2">The sequence shown here is derived from an EMBL/GenBank/DDBJ whole genome shotgun (WGS) entry which is preliminary data.</text>
</comment>
<feature type="transmembrane region" description="Helical" evidence="1">
    <location>
        <begin position="9"/>
        <end position="27"/>
    </location>
</feature>